<protein>
    <submittedName>
        <fullName evidence="3">Fetal and adult testis expressed 1</fullName>
    </submittedName>
</protein>
<sequence length="179" mass="19893">MMAGGPISTREEVEISLAEELNHGSQGQNQEHLGIAEVMDHRSRSLSVPQKRQKVESKAAGSAEAKPVWNMTATRPKKMGTQLPMPRMLRESGHGEARFQECPGSFQGIRNPETGTVAETGLEGFNGLEMEIIKRQLCGVSGRLRALEEQDATWRQKETLIFALLLSASIANLWLWMHQ</sequence>
<dbReference type="GO" id="GO:0042802">
    <property type="term" value="F:identical protein binding"/>
    <property type="evidence" value="ECO:0007669"/>
    <property type="project" value="Ensembl"/>
</dbReference>
<dbReference type="Proteomes" id="UP000008225">
    <property type="component" value="Chromosome X"/>
</dbReference>
<evidence type="ECO:0000313" key="3">
    <source>
        <dbReference type="Ensembl" id="ENSCJAP00000007074.2"/>
    </source>
</evidence>
<dbReference type="Ensembl" id="ENSCJAT00000007473.4">
    <property type="protein sequence ID" value="ENSCJAP00000007074.2"/>
    <property type="gene ID" value="ENSCJAG00000003890.5"/>
</dbReference>
<organism evidence="3 4">
    <name type="scientific">Callithrix jacchus</name>
    <name type="common">White-tufted-ear marmoset</name>
    <name type="synonym">Simia Jacchus</name>
    <dbReference type="NCBI Taxonomy" id="9483"/>
    <lineage>
        <taxon>Eukaryota</taxon>
        <taxon>Metazoa</taxon>
        <taxon>Chordata</taxon>
        <taxon>Craniata</taxon>
        <taxon>Vertebrata</taxon>
        <taxon>Euteleostomi</taxon>
        <taxon>Mammalia</taxon>
        <taxon>Eutheria</taxon>
        <taxon>Euarchontoglires</taxon>
        <taxon>Primates</taxon>
        <taxon>Haplorrhini</taxon>
        <taxon>Platyrrhini</taxon>
        <taxon>Cebidae</taxon>
        <taxon>Callitrichinae</taxon>
        <taxon>Callithrix</taxon>
        <taxon>Callithrix</taxon>
    </lineage>
</organism>
<dbReference type="AlphaFoldDB" id="F6TST4"/>
<dbReference type="GO" id="GO:0005741">
    <property type="term" value="C:mitochondrial outer membrane"/>
    <property type="evidence" value="ECO:0007669"/>
    <property type="project" value="UniProtKB-SubCell"/>
</dbReference>
<reference evidence="3" key="2">
    <citation type="submission" date="2025-08" db="UniProtKB">
        <authorList>
            <consortium name="Ensembl"/>
        </authorList>
    </citation>
    <scope>IDENTIFICATION</scope>
</reference>
<name>F6TST4_CALJA</name>
<keyword evidence="2" id="KW-1133">Transmembrane helix</keyword>
<dbReference type="Bgee" id="ENSCJAG00000003890">
    <property type="expression patterns" value="Expressed in testis and 1 other cell type or tissue"/>
</dbReference>
<dbReference type="OrthoDB" id="5986838at2759"/>
<dbReference type="GeneID" id="100390501"/>
<dbReference type="RefSeq" id="XP_008988289.1">
    <property type="nucleotide sequence ID" value="XM_008990041.4"/>
</dbReference>
<dbReference type="GO" id="GO:0005783">
    <property type="term" value="C:endoplasmic reticulum"/>
    <property type="evidence" value="ECO:0007669"/>
    <property type="project" value="Ensembl"/>
</dbReference>
<dbReference type="GO" id="GO:0043066">
    <property type="term" value="P:negative regulation of apoptotic process"/>
    <property type="evidence" value="ECO:0007669"/>
    <property type="project" value="Ensembl"/>
</dbReference>
<dbReference type="CTD" id="89885"/>
<dbReference type="FunCoup" id="F6TST4">
    <property type="interactions" value="34"/>
</dbReference>
<accession>F6TST4</accession>
<keyword evidence="4" id="KW-1185">Reference proteome</keyword>
<dbReference type="GO" id="GO:0044233">
    <property type="term" value="C:mitochondria-associated endoplasmic reticulum membrane contact site"/>
    <property type="evidence" value="ECO:0007669"/>
    <property type="project" value="Ensembl"/>
</dbReference>
<proteinExistence type="predicted"/>
<evidence type="ECO:0000256" key="2">
    <source>
        <dbReference type="SAM" id="Phobius"/>
    </source>
</evidence>
<reference evidence="3" key="1">
    <citation type="submission" date="2009-03" db="EMBL/GenBank/DDBJ databases">
        <authorList>
            <person name="Warren W."/>
            <person name="Ye L."/>
            <person name="Minx P."/>
            <person name="Worley K."/>
            <person name="Gibbs R."/>
            <person name="Wilson R.K."/>
        </authorList>
    </citation>
    <scope>NUCLEOTIDE SEQUENCE [LARGE SCALE GENOMIC DNA]</scope>
</reference>
<feature type="transmembrane region" description="Helical" evidence="2">
    <location>
        <begin position="159"/>
        <end position="177"/>
    </location>
</feature>
<evidence type="ECO:0000256" key="1">
    <source>
        <dbReference type="SAM" id="MobiDB-lite"/>
    </source>
</evidence>
<dbReference type="KEGG" id="cjc:100390501"/>
<keyword evidence="2" id="KW-0812">Transmembrane</keyword>
<dbReference type="GO" id="GO:0051562">
    <property type="term" value="P:negative regulation of mitochondrial calcium ion concentration"/>
    <property type="evidence" value="ECO:0007669"/>
    <property type="project" value="Ensembl"/>
</dbReference>
<dbReference type="OMA" id="MEHGSQS"/>
<dbReference type="PANTHER" id="PTHR21128:SF0">
    <property type="entry name" value="FETAL AND ADULT TESTIS-EXPRESSED TRANSCRIPT PROTEIN"/>
    <property type="match status" value="1"/>
</dbReference>
<dbReference type="GeneTree" id="ENSGT00390000006832"/>
<dbReference type="InParanoid" id="F6TST4"/>
<dbReference type="HOGENOM" id="CLU_129363_0_0_1"/>
<dbReference type="GO" id="GO:0031625">
    <property type="term" value="F:ubiquitin protein ligase binding"/>
    <property type="evidence" value="ECO:0007669"/>
    <property type="project" value="Ensembl"/>
</dbReference>
<keyword evidence="2" id="KW-0472">Membrane</keyword>
<evidence type="ECO:0000313" key="4">
    <source>
        <dbReference type="Proteomes" id="UP000008225"/>
    </source>
</evidence>
<reference evidence="3" key="3">
    <citation type="submission" date="2025-09" db="UniProtKB">
        <authorList>
            <consortium name="Ensembl"/>
        </authorList>
    </citation>
    <scope>IDENTIFICATION</scope>
</reference>
<feature type="region of interest" description="Disordered" evidence="1">
    <location>
        <begin position="41"/>
        <end position="66"/>
    </location>
</feature>
<dbReference type="InterPro" id="IPR039153">
    <property type="entry name" value="FATE1"/>
</dbReference>
<gene>
    <name evidence="3" type="primary">FATE1</name>
</gene>
<dbReference type="PANTHER" id="PTHR21128">
    <property type="entry name" value="FETAL AND ADULT TESTIS-EXPRESSED TRANSCRIPT PROTEIN"/>
    <property type="match status" value="1"/>
</dbReference>
<dbReference type="STRING" id="9483.ENSCJAP00000007074"/>